<sequence>MKLCIALFIGLKQFHSAEGCYSFPIINENEADYVLKRKVNIMKKAEKHHEQRLQEYKEQNIRFATEEEEVFIRLFYTQQELEDIFAGYDLGVKRLHLQNLYMERMRQLFDLYNLKGTNFVGVS</sequence>
<dbReference type="Proteomes" id="UP000587477">
    <property type="component" value="Chromosome"/>
</dbReference>
<gene>
    <name evidence="1" type="ORF">BACVE_002990</name>
</gene>
<name>A0A7D7G529_BACVE</name>
<evidence type="ECO:0000313" key="2">
    <source>
        <dbReference type="Proteomes" id="UP000587477"/>
    </source>
</evidence>
<protein>
    <submittedName>
        <fullName evidence="1">Uncharacterized protein</fullName>
    </submittedName>
</protein>
<proteinExistence type="predicted"/>
<organism evidence="1 2">
    <name type="scientific">Bacillus velezensis</name>
    <dbReference type="NCBI Taxonomy" id="492670"/>
    <lineage>
        <taxon>Bacteria</taxon>
        <taxon>Bacillati</taxon>
        <taxon>Bacillota</taxon>
        <taxon>Bacilli</taxon>
        <taxon>Bacillales</taxon>
        <taxon>Bacillaceae</taxon>
        <taxon>Bacillus</taxon>
        <taxon>Bacillus amyloliquefaciens group</taxon>
    </lineage>
</organism>
<dbReference type="RefSeq" id="WP_017418303.1">
    <property type="nucleotide sequence ID" value="NZ_CP017775.1"/>
</dbReference>
<dbReference type="EMBL" id="CP063687">
    <property type="protein sequence ID" value="QOY27950.1"/>
    <property type="molecule type" value="Genomic_DNA"/>
</dbReference>
<accession>A0A7D7G529</accession>
<dbReference type="AlphaFoldDB" id="A0A7D7G529"/>
<reference evidence="2" key="1">
    <citation type="submission" date="2020-10" db="EMBL/GenBank/DDBJ databases">
        <title>Complete genome sequence of Bacillus velezensis NST6.</title>
        <authorList>
            <person name="Choi J."/>
        </authorList>
    </citation>
    <scope>NUCLEOTIDE SEQUENCE [LARGE SCALE GENOMIC DNA]</scope>
    <source>
        <strain evidence="2">NST6</strain>
    </source>
</reference>
<evidence type="ECO:0000313" key="1">
    <source>
        <dbReference type="EMBL" id="QOY27950.1"/>
    </source>
</evidence>